<dbReference type="PANTHER" id="PTHR11328:SF24">
    <property type="entry name" value="MAJOR FACILITATOR SUPERFAMILY (MFS) PROFILE DOMAIN-CONTAINING PROTEIN"/>
    <property type="match status" value="1"/>
</dbReference>
<keyword evidence="1" id="KW-1133">Transmembrane helix</keyword>
<reference evidence="2 3" key="1">
    <citation type="submission" date="2019-02" db="EMBL/GenBank/DDBJ databases">
        <title>Genomic Encyclopedia of Type Strains, Phase IV (KMG-IV): sequencing the most valuable type-strain genomes for metagenomic binning, comparative biology and taxonomic classification.</title>
        <authorList>
            <person name="Goeker M."/>
        </authorList>
    </citation>
    <scope>NUCLEOTIDE SEQUENCE [LARGE SCALE GENOMIC DNA]</scope>
    <source>
        <strain evidence="2 3">DSM 29486</strain>
    </source>
</reference>
<comment type="caution">
    <text evidence="2">The sequence shown here is derived from an EMBL/GenBank/DDBJ whole genome shotgun (WGS) entry which is preliminary data.</text>
</comment>
<feature type="transmembrane region" description="Helical" evidence="1">
    <location>
        <begin position="394"/>
        <end position="411"/>
    </location>
</feature>
<evidence type="ECO:0000256" key="1">
    <source>
        <dbReference type="SAM" id="Phobius"/>
    </source>
</evidence>
<feature type="transmembrane region" description="Helical" evidence="1">
    <location>
        <begin position="314"/>
        <end position="332"/>
    </location>
</feature>
<feature type="transmembrane region" description="Helical" evidence="1">
    <location>
        <begin position="338"/>
        <end position="362"/>
    </location>
</feature>
<evidence type="ECO:0000313" key="2">
    <source>
        <dbReference type="EMBL" id="RZT02221.1"/>
    </source>
</evidence>
<feature type="transmembrane region" description="Helical" evidence="1">
    <location>
        <begin position="423"/>
        <end position="446"/>
    </location>
</feature>
<dbReference type="Pfam" id="PF13347">
    <property type="entry name" value="MFS_2"/>
    <property type="match status" value="1"/>
</dbReference>
<keyword evidence="1" id="KW-0472">Membrane</keyword>
<gene>
    <name evidence="2" type="ORF">EV209_0330</name>
</gene>
<feature type="transmembrane region" description="Helical" evidence="1">
    <location>
        <begin position="120"/>
        <end position="140"/>
    </location>
</feature>
<feature type="transmembrane region" description="Helical" evidence="1">
    <location>
        <begin position="283"/>
        <end position="302"/>
    </location>
</feature>
<feature type="transmembrane region" description="Helical" evidence="1">
    <location>
        <begin position="239"/>
        <end position="263"/>
    </location>
</feature>
<dbReference type="NCBIfam" id="TIGR00792">
    <property type="entry name" value="gph"/>
    <property type="match status" value="1"/>
</dbReference>
<dbReference type="InterPro" id="IPR039672">
    <property type="entry name" value="MFS_2"/>
</dbReference>
<feature type="transmembrane region" description="Helical" evidence="1">
    <location>
        <begin position="91"/>
        <end position="108"/>
    </location>
</feature>
<sequence>MGKEKHLSDSVRPFGMRDKLGYMFGDFGNDFTFILSSSFLLKFYTDVMGVSAGIVGIAMMVSRFLDAFTDVAMGRICDTGKMTAAGKFKPWILRMCGPVAIASFLIYQSSFAGMSMTFKVAWLFITYILWGSVFYTSINIPYGSMASAVSAEPGDRQSLSTFRSIGATLAGVVIGSGVPILAYDTVEGREILNGGRFTIIAGIFSLLAVGCYLLCYFMTTERVKPEKNGKSNGFSLGGMLKSIFTNQALLSIIAISILILLAQLSLQSMANYVFPNYYGDTKAQAASTILMMAVTFFCAAITKPLVVKYGKKELSIAGSAIAVVGFLLILFVRPSNVWVYVGFTLLVYLGLGIYTMVSWALITDVIDYSELKNGVREDGTVYAVYSFSRKLGQAASSGLTGGLLTMIGYTAATAFDPEVVNGIYNIAAIVPAAGFILVILVLWFWYPLDKKTVDANVAALKEKHGE</sequence>
<dbReference type="InterPro" id="IPR036259">
    <property type="entry name" value="MFS_trans_sf"/>
</dbReference>
<feature type="transmembrane region" description="Helical" evidence="1">
    <location>
        <begin position="161"/>
        <end position="183"/>
    </location>
</feature>
<dbReference type="CDD" id="cd17332">
    <property type="entry name" value="MFS_MelB_like"/>
    <property type="match status" value="1"/>
</dbReference>
<organism evidence="2 3">
    <name type="scientific">Cuneatibacter caecimuris</name>
    <dbReference type="NCBI Taxonomy" id="1796618"/>
    <lineage>
        <taxon>Bacteria</taxon>
        <taxon>Bacillati</taxon>
        <taxon>Bacillota</taxon>
        <taxon>Clostridia</taxon>
        <taxon>Lachnospirales</taxon>
        <taxon>Lachnospiraceae</taxon>
        <taxon>Cuneatibacter</taxon>
    </lineage>
</organism>
<proteinExistence type="predicted"/>
<keyword evidence="3" id="KW-1185">Reference proteome</keyword>
<feature type="transmembrane region" description="Helical" evidence="1">
    <location>
        <begin position="195"/>
        <end position="218"/>
    </location>
</feature>
<dbReference type="InterPro" id="IPR001927">
    <property type="entry name" value="Na/Gal_symport"/>
</dbReference>
<dbReference type="Gene3D" id="1.20.1250.20">
    <property type="entry name" value="MFS general substrate transporter like domains"/>
    <property type="match status" value="2"/>
</dbReference>
<evidence type="ECO:0000313" key="3">
    <source>
        <dbReference type="Proteomes" id="UP000292927"/>
    </source>
</evidence>
<dbReference type="Proteomes" id="UP000292927">
    <property type="component" value="Unassembled WGS sequence"/>
</dbReference>
<dbReference type="GO" id="GO:0008643">
    <property type="term" value="P:carbohydrate transport"/>
    <property type="evidence" value="ECO:0007669"/>
    <property type="project" value="InterPro"/>
</dbReference>
<dbReference type="GO" id="GO:0005886">
    <property type="term" value="C:plasma membrane"/>
    <property type="evidence" value="ECO:0007669"/>
    <property type="project" value="TreeGrafter"/>
</dbReference>
<dbReference type="EMBL" id="SGXF01000001">
    <property type="protein sequence ID" value="RZT02221.1"/>
    <property type="molecule type" value="Genomic_DNA"/>
</dbReference>
<dbReference type="GO" id="GO:0006814">
    <property type="term" value="P:sodium ion transport"/>
    <property type="evidence" value="ECO:0007669"/>
    <property type="project" value="InterPro"/>
</dbReference>
<dbReference type="OrthoDB" id="9764596at2"/>
<name>A0A4Q7PMP7_9FIRM</name>
<protein>
    <submittedName>
        <fullName evidence="2">GPH family glycoside/pentoside/hexuronide:cation symporter</fullName>
    </submittedName>
</protein>
<accession>A0A4Q7PMP7</accession>
<dbReference type="PANTHER" id="PTHR11328">
    <property type="entry name" value="MAJOR FACILITATOR SUPERFAMILY DOMAIN-CONTAINING PROTEIN"/>
    <property type="match status" value="1"/>
</dbReference>
<dbReference type="SUPFAM" id="SSF103473">
    <property type="entry name" value="MFS general substrate transporter"/>
    <property type="match status" value="1"/>
</dbReference>
<dbReference type="GO" id="GO:0015293">
    <property type="term" value="F:symporter activity"/>
    <property type="evidence" value="ECO:0007669"/>
    <property type="project" value="InterPro"/>
</dbReference>
<keyword evidence="1" id="KW-0812">Transmembrane</keyword>
<dbReference type="AlphaFoldDB" id="A0A4Q7PMP7"/>
<feature type="transmembrane region" description="Helical" evidence="1">
    <location>
        <begin position="47"/>
        <end position="65"/>
    </location>
</feature>